<feature type="region of interest" description="Disordered" evidence="3">
    <location>
        <begin position="69"/>
        <end position="111"/>
    </location>
</feature>
<sequence>MYHYLLKLQSFRASFSLRKIVLVFPAGSPAPRLRIWPKIPVESTPLRNTSNQSYDDIFTSTSDLSDFDSDCSNSLSDPQPSGPVRPLFSTTNSARDPFLPENTNSGIHSSSQRMDIHESFYSMKPYISYDSSSCRVHYVRNGKKCSRETDSGIVLCDYHCTCRSRRVTPLPDKLQQPRGRSSDWDECERGLRQPRTRTALRSAAANRRITQLEFELSRLRSQLAELIIRQEGKAIPYGSSDEVAMRADADGQSDGCDFQSVTSCTVESRKPLLCLSKQSVVIQPAVSISIPPPPPLPSNFPCPSSIKKASNDDWRARLIEKRKGSSVSSQSNIPKTPSSDMSQVLRELQTGTIKLRSVPRSPGGTPIRAQRSSPLNLALDPSSIISHALRNKLSRMRAALNVSHSDDGDSREDSFLENVQPVVHIEACVTSVSNSLIAFPSIPLAKVTFSTTSTSPNSVSAVQITSTEFEDYPLLILNIRRTVIEMCNIYFQYIHILPSSFFSQQSP</sequence>
<feature type="coiled-coil region" evidence="2">
    <location>
        <begin position="202"/>
        <end position="229"/>
    </location>
</feature>
<evidence type="ECO:0000313" key="4">
    <source>
        <dbReference type="EMBL" id="TPP65265.1"/>
    </source>
</evidence>
<dbReference type="EMBL" id="SUNJ01003444">
    <property type="protein sequence ID" value="TPP65265.1"/>
    <property type="molecule type" value="Genomic_DNA"/>
</dbReference>
<accession>A0A504YXM5</accession>
<evidence type="ECO:0000313" key="5">
    <source>
        <dbReference type="Proteomes" id="UP000316759"/>
    </source>
</evidence>
<protein>
    <recommendedName>
        <fullName evidence="6">Mitochondrial fission regulator 2</fullName>
    </recommendedName>
</protein>
<feature type="region of interest" description="Disordered" evidence="3">
    <location>
        <begin position="321"/>
        <end position="342"/>
    </location>
</feature>
<dbReference type="InterPro" id="IPR007972">
    <property type="entry name" value="Mtfr1"/>
</dbReference>
<dbReference type="Proteomes" id="UP000316759">
    <property type="component" value="Unassembled WGS sequence"/>
</dbReference>
<organism evidence="4 5">
    <name type="scientific">Fasciola gigantica</name>
    <name type="common">Giant liver fluke</name>
    <dbReference type="NCBI Taxonomy" id="46835"/>
    <lineage>
        <taxon>Eukaryota</taxon>
        <taxon>Metazoa</taxon>
        <taxon>Spiralia</taxon>
        <taxon>Lophotrochozoa</taxon>
        <taxon>Platyhelminthes</taxon>
        <taxon>Trematoda</taxon>
        <taxon>Digenea</taxon>
        <taxon>Plagiorchiida</taxon>
        <taxon>Echinostomata</taxon>
        <taxon>Echinostomatoidea</taxon>
        <taxon>Fasciolidae</taxon>
        <taxon>Fasciola</taxon>
    </lineage>
</organism>
<feature type="compositionally biased region" description="Polar residues" evidence="3">
    <location>
        <begin position="325"/>
        <end position="342"/>
    </location>
</feature>
<dbReference type="GO" id="GO:0000266">
    <property type="term" value="P:mitochondrial fission"/>
    <property type="evidence" value="ECO:0007669"/>
    <property type="project" value="TreeGrafter"/>
</dbReference>
<dbReference type="PANTHER" id="PTHR14215">
    <property type="entry name" value="PROTEIN OF UNKNOWN FUNCTION DUF729"/>
    <property type="match status" value="1"/>
</dbReference>
<evidence type="ECO:0008006" key="6">
    <source>
        <dbReference type="Google" id="ProtNLM"/>
    </source>
</evidence>
<dbReference type="STRING" id="46835.A0A504YXM5"/>
<evidence type="ECO:0000256" key="3">
    <source>
        <dbReference type="SAM" id="MobiDB-lite"/>
    </source>
</evidence>
<keyword evidence="5" id="KW-1185">Reference proteome</keyword>
<keyword evidence="2" id="KW-0175">Coiled coil</keyword>
<reference evidence="4 5" key="1">
    <citation type="submission" date="2019-04" db="EMBL/GenBank/DDBJ databases">
        <title>Annotation for the trematode Fasciola gigantica.</title>
        <authorList>
            <person name="Choi Y.-J."/>
        </authorList>
    </citation>
    <scope>NUCLEOTIDE SEQUENCE [LARGE SCALE GENOMIC DNA]</scope>
    <source>
        <strain evidence="4">Uganda_cow_1</strain>
    </source>
</reference>
<dbReference type="GO" id="GO:0009060">
    <property type="term" value="P:aerobic respiration"/>
    <property type="evidence" value="ECO:0007669"/>
    <property type="project" value="TreeGrafter"/>
</dbReference>
<dbReference type="Pfam" id="PF05308">
    <property type="entry name" value="Mito_fiss_reg"/>
    <property type="match status" value="1"/>
</dbReference>
<name>A0A504YXM5_FASGI</name>
<proteinExistence type="inferred from homology"/>
<comment type="similarity">
    <text evidence="1">Belongs to the MTFR1 family.</text>
</comment>
<gene>
    <name evidence="4" type="ORF">FGIG_10531</name>
</gene>
<comment type="caution">
    <text evidence="4">The sequence shown here is derived from an EMBL/GenBank/DDBJ whole genome shotgun (WGS) entry which is preliminary data.</text>
</comment>
<dbReference type="AlphaFoldDB" id="A0A504YXM5"/>
<dbReference type="OrthoDB" id="2133332at2759"/>
<dbReference type="GO" id="GO:0005739">
    <property type="term" value="C:mitochondrion"/>
    <property type="evidence" value="ECO:0007669"/>
    <property type="project" value="TreeGrafter"/>
</dbReference>
<evidence type="ECO:0000256" key="1">
    <source>
        <dbReference type="ARBA" id="ARBA00005807"/>
    </source>
</evidence>
<evidence type="ECO:0000256" key="2">
    <source>
        <dbReference type="SAM" id="Coils"/>
    </source>
</evidence>
<feature type="compositionally biased region" description="Polar residues" evidence="3">
    <location>
        <begin position="101"/>
        <end position="111"/>
    </location>
</feature>
<dbReference type="PANTHER" id="PTHR14215:SF0">
    <property type="entry name" value="WH2 DOMAIN-CONTAINING PROTEIN"/>
    <property type="match status" value="1"/>
</dbReference>